<name>A0A543G293_9FLAO</name>
<protein>
    <submittedName>
        <fullName evidence="1">Uncharacterized protein</fullName>
    </submittedName>
</protein>
<comment type="caution">
    <text evidence="1">The sequence shown here is derived from an EMBL/GenBank/DDBJ whole genome shotgun (WGS) entry which is preliminary data.</text>
</comment>
<proteinExistence type="predicted"/>
<dbReference type="RefSeq" id="WP_141841318.1">
    <property type="nucleotide sequence ID" value="NZ_VFPJ01000001.1"/>
</dbReference>
<dbReference type="AlphaFoldDB" id="A0A543G293"/>
<reference evidence="1 2" key="1">
    <citation type="submission" date="2019-06" db="EMBL/GenBank/DDBJ databases">
        <title>Genomic Encyclopedia of Archaeal and Bacterial Type Strains, Phase II (KMG-II): from individual species to whole genera.</title>
        <authorList>
            <person name="Goeker M."/>
        </authorList>
    </citation>
    <scope>NUCLEOTIDE SEQUENCE [LARGE SCALE GENOMIC DNA]</scope>
    <source>
        <strain evidence="1 2">DSM 24789</strain>
    </source>
</reference>
<evidence type="ECO:0000313" key="1">
    <source>
        <dbReference type="EMBL" id="TQM40202.1"/>
    </source>
</evidence>
<sequence>MINYKRVLPEILLDLGEKTVFDNPDSPTKEIVKLHINIENWLGDDLLWNFPETIVTERLKKDFDQNIFTGFIFDDILITKDIYFYDNYHLNKPLPKFYWMKINGHENIDDFFIKKSELYISERVYNYRVIYIKNTYISRKNRCYGIYF</sequence>
<dbReference type="Proteomes" id="UP000320773">
    <property type="component" value="Unassembled WGS sequence"/>
</dbReference>
<accession>A0A543G293</accession>
<evidence type="ECO:0000313" key="2">
    <source>
        <dbReference type="Proteomes" id="UP000320773"/>
    </source>
</evidence>
<dbReference type="EMBL" id="VFPJ01000001">
    <property type="protein sequence ID" value="TQM40202.1"/>
    <property type="molecule type" value="Genomic_DNA"/>
</dbReference>
<gene>
    <name evidence="1" type="ORF">BC670_1076</name>
</gene>
<organism evidence="1 2">
    <name type="scientific">Flavobacterium branchiophilum</name>
    <dbReference type="NCBI Taxonomy" id="55197"/>
    <lineage>
        <taxon>Bacteria</taxon>
        <taxon>Pseudomonadati</taxon>
        <taxon>Bacteroidota</taxon>
        <taxon>Flavobacteriia</taxon>
        <taxon>Flavobacteriales</taxon>
        <taxon>Flavobacteriaceae</taxon>
        <taxon>Flavobacterium</taxon>
    </lineage>
</organism>